<dbReference type="InterPro" id="IPR011990">
    <property type="entry name" value="TPR-like_helical_dom_sf"/>
</dbReference>
<feature type="non-terminal residue" evidence="4">
    <location>
        <position position="1"/>
    </location>
</feature>
<evidence type="ECO:0000313" key="4">
    <source>
        <dbReference type="EMBL" id="MBM3275774.1"/>
    </source>
</evidence>
<feature type="non-terminal residue" evidence="4">
    <location>
        <position position="608"/>
    </location>
</feature>
<dbReference type="Pfam" id="PF13432">
    <property type="entry name" value="TPR_16"/>
    <property type="match status" value="5"/>
</dbReference>
<dbReference type="PROSITE" id="PS50005">
    <property type="entry name" value="TPR"/>
    <property type="match status" value="2"/>
</dbReference>
<gene>
    <name evidence="4" type="ORF">FJZ00_11515</name>
</gene>
<dbReference type="SUPFAM" id="SSF48452">
    <property type="entry name" value="TPR-like"/>
    <property type="match status" value="4"/>
</dbReference>
<dbReference type="EMBL" id="VGJX01000715">
    <property type="protein sequence ID" value="MBM3275774.1"/>
    <property type="molecule type" value="Genomic_DNA"/>
</dbReference>
<evidence type="ECO:0000256" key="1">
    <source>
        <dbReference type="ARBA" id="ARBA00022737"/>
    </source>
</evidence>
<accession>A0A937X7W2</accession>
<evidence type="ECO:0000256" key="3">
    <source>
        <dbReference type="PROSITE-ProRule" id="PRU00339"/>
    </source>
</evidence>
<reference evidence="4 5" key="1">
    <citation type="submission" date="2019-03" db="EMBL/GenBank/DDBJ databases">
        <title>Lake Tanganyika Metagenome-Assembled Genomes (MAGs).</title>
        <authorList>
            <person name="Tran P."/>
        </authorList>
    </citation>
    <scope>NUCLEOTIDE SEQUENCE [LARGE SCALE GENOMIC DNA]</scope>
    <source>
        <strain evidence="4">K_DeepCast_65m_m2_236</strain>
    </source>
</reference>
<sequence length="608" mass="66736">RLAAFELVRRLPGLRGAERDQALFQLGQARRRLGDLAGAEEALIAIAAESAWFPKATAELAELYAIQGKTKRAIKAYQALIRTLPESEARPVRLRLGEELLATRNYEGAIDAFRPLQECDDAAMREAAWYGAGWAATRANLHSRAVWFWHQAIREFPTSARIREARLNLANHYLRMGKLGFAAEQLLAVRERNDEPSADSIAATAEFVAAEAAVQAGDWVRAIRHYKAAGQAPRWAEASAYGVGYTLWQAGQLAEAEDAFEVSLAAYPAGRMRAAARYALGRVQGDRGRPGDARKAYLTVLGSGKGRWAEEALFQLAGLDLAQDRPAEAMAWCRRLIGDYPTGRLATPGLWLLAESQLASGAISDAIESYGRLAKLPESLSFLEGRGDRVMYKLGLAYFKSGDLQSAEAAFRQVRPAVKAVGGEARFWRAETLYRLGRHGEAADLFEEVIARYPDAGKTAEAAYGLGWAELRRGRRGPAMWAFKQAAEKLLDAPMKRDAYQRLALLQLDAGSYREAQEALKQVLKLDEGGDPTEGAFYLAWSQMRAGDLEDAGRGFAALADRSPLSQRGRQARNYQGQVLLRLGKFAEAGRAFEALAAAGDWGEELDP</sequence>
<protein>
    <submittedName>
        <fullName evidence="4">Tetratricopeptide repeat protein</fullName>
    </submittedName>
</protein>
<evidence type="ECO:0000313" key="5">
    <source>
        <dbReference type="Proteomes" id="UP000703893"/>
    </source>
</evidence>
<dbReference type="Proteomes" id="UP000703893">
    <property type="component" value="Unassembled WGS sequence"/>
</dbReference>
<evidence type="ECO:0000256" key="2">
    <source>
        <dbReference type="ARBA" id="ARBA00022803"/>
    </source>
</evidence>
<feature type="repeat" description="TPR" evidence="3">
    <location>
        <begin position="497"/>
        <end position="530"/>
    </location>
</feature>
<dbReference type="PANTHER" id="PTHR45586:SF1">
    <property type="entry name" value="LIPOPOLYSACCHARIDE ASSEMBLY PROTEIN B"/>
    <property type="match status" value="1"/>
</dbReference>
<comment type="caution">
    <text evidence="4">The sequence shown here is derived from an EMBL/GenBank/DDBJ whole genome shotgun (WGS) entry which is preliminary data.</text>
</comment>
<dbReference type="InterPro" id="IPR019734">
    <property type="entry name" value="TPR_rpt"/>
</dbReference>
<dbReference type="SMART" id="SM00028">
    <property type="entry name" value="TPR"/>
    <property type="match status" value="9"/>
</dbReference>
<proteinExistence type="predicted"/>
<organism evidence="4 5">
    <name type="scientific">Candidatus Tanganyikabacteria bacterium</name>
    <dbReference type="NCBI Taxonomy" id="2961651"/>
    <lineage>
        <taxon>Bacteria</taxon>
        <taxon>Bacillati</taxon>
        <taxon>Candidatus Sericytochromatia</taxon>
        <taxon>Candidatus Tanganyikabacteria</taxon>
    </lineage>
</organism>
<dbReference type="InterPro" id="IPR051012">
    <property type="entry name" value="CellSynth/LPSAsmb/PSIAsmb"/>
</dbReference>
<keyword evidence="2 3" id="KW-0802">TPR repeat</keyword>
<dbReference type="PANTHER" id="PTHR45586">
    <property type="entry name" value="TPR REPEAT-CONTAINING PROTEIN PA4667"/>
    <property type="match status" value="1"/>
</dbReference>
<name>A0A937X7W2_9BACT</name>
<keyword evidence="1" id="KW-0677">Repeat</keyword>
<dbReference type="AlphaFoldDB" id="A0A937X7W2"/>
<feature type="repeat" description="TPR" evidence="3">
    <location>
        <begin position="54"/>
        <end position="87"/>
    </location>
</feature>
<dbReference type="Gene3D" id="1.25.40.10">
    <property type="entry name" value="Tetratricopeptide repeat domain"/>
    <property type="match status" value="6"/>
</dbReference>